<dbReference type="EMBL" id="UYWY01021649">
    <property type="protein sequence ID" value="VDM44600.1"/>
    <property type="molecule type" value="Genomic_DNA"/>
</dbReference>
<accession>A0A183UXQ9</accession>
<evidence type="ECO:0000313" key="1">
    <source>
        <dbReference type="EMBL" id="VDM44600.1"/>
    </source>
</evidence>
<evidence type="ECO:0000313" key="3">
    <source>
        <dbReference type="WBParaSite" id="TCNE_0001327901-mRNA-1"/>
    </source>
</evidence>
<organism evidence="2 3">
    <name type="scientific">Toxocara canis</name>
    <name type="common">Canine roundworm</name>
    <dbReference type="NCBI Taxonomy" id="6265"/>
    <lineage>
        <taxon>Eukaryota</taxon>
        <taxon>Metazoa</taxon>
        <taxon>Ecdysozoa</taxon>
        <taxon>Nematoda</taxon>
        <taxon>Chromadorea</taxon>
        <taxon>Rhabditida</taxon>
        <taxon>Spirurina</taxon>
        <taxon>Ascaridomorpha</taxon>
        <taxon>Ascaridoidea</taxon>
        <taxon>Toxocaridae</taxon>
        <taxon>Toxocara</taxon>
    </lineage>
</organism>
<name>A0A183UXQ9_TOXCA</name>
<evidence type="ECO:0000313" key="2">
    <source>
        <dbReference type="Proteomes" id="UP000050794"/>
    </source>
</evidence>
<keyword evidence="2" id="KW-1185">Reference proteome</keyword>
<proteinExistence type="predicted"/>
<sequence length="163" mass="16533">MAVAATAEAAATEVVEEGVDITAVAGVEEATVAVVAATMVEVAGAVMAVAATAEAAATEVVEEGVDITAVAGVEEATVAVVAATMVEVAGAVFAAFIKKFCITRLSKLPYLRYVLFVFFPVQLDIQGATEMSADADVTQLCGAYQSGNYGACCAKQLVCVRSV</sequence>
<protein>
    <submittedName>
        <fullName evidence="3">Secreted protein</fullName>
    </submittedName>
</protein>
<reference evidence="3" key="1">
    <citation type="submission" date="2016-06" db="UniProtKB">
        <authorList>
            <consortium name="WormBaseParasite"/>
        </authorList>
    </citation>
    <scope>IDENTIFICATION</scope>
</reference>
<dbReference type="WBParaSite" id="TCNE_0001327901-mRNA-1">
    <property type="protein sequence ID" value="TCNE_0001327901-mRNA-1"/>
    <property type="gene ID" value="TCNE_0001327901"/>
</dbReference>
<gene>
    <name evidence="1" type="ORF">TCNE_LOCUS13279</name>
</gene>
<dbReference type="Proteomes" id="UP000050794">
    <property type="component" value="Unassembled WGS sequence"/>
</dbReference>
<reference evidence="1 2" key="2">
    <citation type="submission" date="2018-11" db="EMBL/GenBank/DDBJ databases">
        <authorList>
            <consortium name="Pathogen Informatics"/>
        </authorList>
    </citation>
    <scope>NUCLEOTIDE SEQUENCE [LARGE SCALE GENOMIC DNA]</scope>
</reference>
<dbReference type="AlphaFoldDB" id="A0A183UXQ9"/>